<organism evidence="2 3">
    <name type="scientific">Planomicrobium soli</name>
    <dbReference type="NCBI Taxonomy" id="1176648"/>
    <lineage>
        <taxon>Bacteria</taxon>
        <taxon>Bacillati</taxon>
        <taxon>Bacillota</taxon>
        <taxon>Bacilli</taxon>
        <taxon>Bacillales</taxon>
        <taxon>Caryophanaceae</taxon>
        <taxon>Planomicrobium</taxon>
    </lineage>
</organism>
<keyword evidence="3" id="KW-1185">Reference proteome</keyword>
<feature type="transmembrane region" description="Helical" evidence="1">
    <location>
        <begin position="109"/>
        <end position="127"/>
    </location>
</feature>
<keyword evidence="1" id="KW-1133">Transmembrane helix</keyword>
<name>A0A2P8H1D5_9BACL</name>
<gene>
    <name evidence="2" type="ORF">B0H99_10622</name>
</gene>
<dbReference type="AlphaFoldDB" id="A0A2P8H1D5"/>
<proteinExistence type="predicted"/>
<evidence type="ECO:0000313" key="3">
    <source>
        <dbReference type="Proteomes" id="UP000242682"/>
    </source>
</evidence>
<dbReference type="OrthoDB" id="9789112at2"/>
<evidence type="ECO:0000313" key="2">
    <source>
        <dbReference type="EMBL" id="PSL40010.1"/>
    </source>
</evidence>
<keyword evidence="1" id="KW-0472">Membrane</keyword>
<feature type="transmembrane region" description="Helical" evidence="1">
    <location>
        <begin position="49"/>
        <end position="74"/>
    </location>
</feature>
<dbReference type="EMBL" id="PYAT01000006">
    <property type="protein sequence ID" value="PSL40010.1"/>
    <property type="molecule type" value="Genomic_DNA"/>
</dbReference>
<reference evidence="2 3" key="1">
    <citation type="submission" date="2018-03" db="EMBL/GenBank/DDBJ databases">
        <title>Genomic Encyclopedia of Type Strains, Phase III (KMG-III): the genomes of soil and plant-associated and newly described type strains.</title>
        <authorList>
            <person name="Whitman W."/>
        </authorList>
    </citation>
    <scope>NUCLEOTIDE SEQUENCE [LARGE SCALE GENOMIC DNA]</scope>
    <source>
        <strain evidence="2 3">CGMCC 1.12259</strain>
    </source>
</reference>
<dbReference type="Proteomes" id="UP000242682">
    <property type="component" value="Unassembled WGS sequence"/>
</dbReference>
<dbReference type="InterPro" id="IPR021683">
    <property type="entry name" value="DUF3267"/>
</dbReference>
<keyword evidence="1" id="KW-0812">Transmembrane</keyword>
<feature type="transmembrane region" description="Helical" evidence="1">
    <location>
        <begin position="18"/>
        <end position="37"/>
    </location>
</feature>
<evidence type="ECO:0000256" key="1">
    <source>
        <dbReference type="SAM" id="Phobius"/>
    </source>
</evidence>
<dbReference type="RefSeq" id="WP_106533338.1">
    <property type="nucleotide sequence ID" value="NZ_PYAT01000006.1"/>
</dbReference>
<comment type="caution">
    <text evidence="2">The sequence shown here is derived from an EMBL/GenBank/DDBJ whole genome shotgun (WGS) entry which is preliminary data.</text>
</comment>
<protein>
    <submittedName>
        <fullName evidence="2">Putative zincin peptidase</fullName>
    </submittedName>
</protein>
<accession>A0A2P8H1D5</accession>
<dbReference type="Pfam" id="PF11667">
    <property type="entry name" value="DUF3267"/>
    <property type="match status" value="1"/>
</dbReference>
<feature type="transmembrane region" description="Helical" evidence="1">
    <location>
        <begin position="133"/>
        <end position="151"/>
    </location>
</feature>
<sequence length="186" mass="21239">MTPDRIIELKMEEIAPKFLWINVLLLILFAAAYHLFVEPLTFRFSFSGIAFFIIGYLVLIVLHELFHLIGFVLFGKVPISSLNYGVDLKLGIAFATSSTPVQNKAMRKVLLLPFWTTAILPTLAGFWLENQVLVLLGAMLAAGALGDFWMYRELLKERKDAWVLDDPVFPRLNIYEKYPIEKSTDL</sequence>